<evidence type="ECO:0000313" key="4">
    <source>
        <dbReference type="EMBL" id="KAC9735354.1"/>
    </source>
</evidence>
<protein>
    <recommendedName>
        <fullName evidence="3">DUF7036 domain-containing protein</fullName>
    </recommendedName>
</protein>
<keyword evidence="2" id="KW-1133">Transmembrane helix</keyword>
<dbReference type="Pfam" id="PF23041">
    <property type="entry name" value="DUF7036"/>
    <property type="match status" value="2"/>
</dbReference>
<dbReference type="AlphaFoldDB" id="A0A5N6L9M7"/>
<evidence type="ECO:0000256" key="2">
    <source>
        <dbReference type="SAM" id="Phobius"/>
    </source>
</evidence>
<comment type="caution">
    <text evidence="4">The sequence shown here is derived from an EMBL/GenBank/DDBJ whole genome shotgun (WGS) entry which is preliminary data.</text>
</comment>
<dbReference type="PANTHER" id="PTHR33826:SF11">
    <property type="entry name" value="HYDROXYPROLINE-RICH GLYCOPROTEIN FAMILY PROTEIN"/>
    <property type="match status" value="1"/>
</dbReference>
<name>A0A5N6L9M7_9ASTR</name>
<feature type="region of interest" description="Disordered" evidence="1">
    <location>
        <begin position="315"/>
        <end position="385"/>
    </location>
</feature>
<dbReference type="EMBL" id="SZYD01002282">
    <property type="protein sequence ID" value="KAC9735354.1"/>
    <property type="molecule type" value="Genomic_DNA"/>
</dbReference>
<keyword evidence="2" id="KW-0812">Transmembrane</keyword>
<evidence type="ECO:0000259" key="3">
    <source>
        <dbReference type="Pfam" id="PF23041"/>
    </source>
</evidence>
<dbReference type="InterPro" id="IPR055464">
    <property type="entry name" value="DUF7036"/>
</dbReference>
<accession>A0A5N6L9M7</accession>
<evidence type="ECO:0000256" key="1">
    <source>
        <dbReference type="SAM" id="MobiDB-lite"/>
    </source>
</evidence>
<keyword evidence="5" id="KW-1185">Reference proteome</keyword>
<dbReference type="OrthoDB" id="611787at2759"/>
<feature type="domain" description="DUF7036" evidence="3">
    <location>
        <begin position="82"/>
        <end position="173"/>
    </location>
</feature>
<dbReference type="Proteomes" id="UP000326396">
    <property type="component" value="Unassembled WGS sequence"/>
</dbReference>
<keyword evidence="2" id="KW-0472">Membrane</keyword>
<organism evidence="4 5">
    <name type="scientific">Mikania micrantha</name>
    <name type="common">bitter vine</name>
    <dbReference type="NCBI Taxonomy" id="192012"/>
    <lineage>
        <taxon>Eukaryota</taxon>
        <taxon>Viridiplantae</taxon>
        <taxon>Streptophyta</taxon>
        <taxon>Embryophyta</taxon>
        <taxon>Tracheophyta</taxon>
        <taxon>Spermatophyta</taxon>
        <taxon>Magnoliopsida</taxon>
        <taxon>eudicotyledons</taxon>
        <taxon>Gunneridae</taxon>
        <taxon>Pentapetalae</taxon>
        <taxon>asterids</taxon>
        <taxon>campanulids</taxon>
        <taxon>Asterales</taxon>
        <taxon>Asteraceae</taxon>
        <taxon>Asteroideae</taxon>
        <taxon>Heliantheae alliance</taxon>
        <taxon>Eupatorieae</taxon>
        <taxon>Mikania</taxon>
    </lineage>
</organism>
<proteinExistence type="predicted"/>
<feature type="transmembrane region" description="Helical" evidence="2">
    <location>
        <begin position="35"/>
        <end position="58"/>
    </location>
</feature>
<gene>
    <name evidence="4" type="ORF">E3N88_45329</name>
</gene>
<evidence type="ECO:0000313" key="5">
    <source>
        <dbReference type="Proteomes" id="UP000326396"/>
    </source>
</evidence>
<feature type="domain" description="DUF7036" evidence="3">
    <location>
        <begin position="206"/>
        <end position="297"/>
    </location>
</feature>
<reference evidence="4 5" key="1">
    <citation type="submission" date="2019-05" db="EMBL/GenBank/DDBJ databases">
        <title>Mikania micrantha, genome provides insights into the molecular mechanism of rapid growth.</title>
        <authorList>
            <person name="Liu B."/>
        </authorList>
    </citation>
    <scope>NUCLEOTIDE SEQUENCE [LARGE SCALE GENOMIC DNA]</scope>
    <source>
        <strain evidence="4">NLD-2019</strain>
        <tissue evidence="4">Leaf</tissue>
    </source>
</reference>
<sequence length="409" mass="45055">MGKFEPQLPIHSQHEQNHDGSSVFDRCSMGFCRLFSFKCVFVLLLGISVLSTGVFSIFRLRHRRYEFDAKASIMNSATVHAYFRLQKPVSYLLPRITRLEYDIYSEIGVPYTQVAILSMHKASESNSTHVVFGVLPNPMNSSINSMSLSVLRSSLLDVFNQRFNLTLTPSIFGQPSSFDILKFPGGITVIPKQSASMWMLRQAHFNFTLPNSVREIVENFGELKEQLKSGLHLKPYESVYMKVTNKAGSTRDPPVTVQVSIVSDLGKLVPLRLKQLAQTITGSPSSTNLGLDHLVFGKVKEISLSSYLFHTLASSPAPSPNSPTVSPPQHSLPLPNAPPPVMDHSCGGSPIRVPAHHSNSPPPMYEESEMPPELPPLPVDPRVGHGKEVQKVLASTSVSVSPLTSCKLL</sequence>
<dbReference type="PANTHER" id="PTHR33826">
    <property type="entry name" value="F20B24.21"/>
    <property type="match status" value="1"/>
</dbReference>